<reference evidence="2" key="1">
    <citation type="journal article" date="2022" name="Mol. Ecol. Resour.">
        <title>The genomes of chicory, endive, great burdock and yacon provide insights into Asteraceae palaeo-polyploidization history and plant inulin production.</title>
        <authorList>
            <person name="Fan W."/>
            <person name="Wang S."/>
            <person name="Wang H."/>
            <person name="Wang A."/>
            <person name="Jiang F."/>
            <person name="Liu H."/>
            <person name="Zhao H."/>
            <person name="Xu D."/>
            <person name="Zhang Y."/>
        </authorList>
    </citation>
    <scope>NUCLEOTIDE SEQUENCE [LARGE SCALE GENOMIC DNA]</scope>
    <source>
        <strain evidence="2">cv. Yunnan</strain>
    </source>
</reference>
<dbReference type="EMBL" id="CM042031">
    <property type="protein sequence ID" value="KAI3784292.1"/>
    <property type="molecule type" value="Genomic_DNA"/>
</dbReference>
<proteinExistence type="predicted"/>
<dbReference type="Proteomes" id="UP001056120">
    <property type="component" value="Linkage Group LG14"/>
</dbReference>
<protein>
    <submittedName>
        <fullName evidence="1">Uncharacterized protein</fullName>
    </submittedName>
</protein>
<gene>
    <name evidence="1" type="ORF">L1987_43389</name>
</gene>
<keyword evidence="2" id="KW-1185">Reference proteome</keyword>
<sequence>MEFQESYDDLSVNTVSHETKDGSISNHMKLDSYYDKRVSPTRNIQPPEDGWTSSNTGNKVEGPEMTILDTVGDSIELRSPSVYAGSPPHYQEDILHRRHNLEEEFLQLSAESYSVAIPVIVEMIMGKMVHIFIMNQQLLIFQQSEQLGNGIYEGSLHDAELGTDVYLKKDEWKLGQNTALNSH</sequence>
<reference evidence="1 2" key="2">
    <citation type="journal article" date="2022" name="Mol. Ecol. Resour.">
        <title>The genomes of chicory, endive, great burdock and yacon provide insights into Asteraceae paleo-polyploidization history and plant inulin production.</title>
        <authorList>
            <person name="Fan W."/>
            <person name="Wang S."/>
            <person name="Wang H."/>
            <person name="Wang A."/>
            <person name="Jiang F."/>
            <person name="Liu H."/>
            <person name="Zhao H."/>
            <person name="Xu D."/>
            <person name="Zhang Y."/>
        </authorList>
    </citation>
    <scope>NUCLEOTIDE SEQUENCE [LARGE SCALE GENOMIC DNA]</scope>
    <source>
        <strain evidence="2">cv. Yunnan</strain>
        <tissue evidence="1">Leaves</tissue>
    </source>
</reference>
<accession>A0ACB9GLL9</accession>
<organism evidence="1 2">
    <name type="scientific">Smallanthus sonchifolius</name>
    <dbReference type="NCBI Taxonomy" id="185202"/>
    <lineage>
        <taxon>Eukaryota</taxon>
        <taxon>Viridiplantae</taxon>
        <taxon>Streptophyta</taxon>
        <taxon>Embryophyta</taxon>
        <taxon>Tracheophyta</taxon>
        <taxon>Spermatophyta</taxon>
        <taxon>Magnoliopsida</taxon>
        <taxon>eudicotyledons</taxon>
        <taxon>Gunneridae</taxon>
        <taxon>Pentapetalae</taxon>
        <taxon>asterids</taxon>
        <taxon>campanulids</taxon>
        <taxon>Asterales</taxon>
        <taxon>Asteraceae</taxon>
        <taxon>Asteroideae</taxon>
        <taxon>Heliantheae alliance</taxon>
        <taxon>Millerieae</taxon>
        <taxon>Smallanthus</taxon>
    </lineage>
</organism>
<name>A0ACB9GLL9_9ASTR</name>
<comment type="caution">
    <text evidence="1">The sequence shown here is derived from an EMBL/GenBank/DDBJ whole genome shotgun (WGS) entry which is preliminary data.</text>
</comment>
<evidence type="ECO:0000313" key="1">
    <source>
        <dbReference type="EMBL" id="KAI3784292.1"/>
    </source>
</evidence>
<evidence type="ECO:0000313" key="2">
    <source>
        <dbReference type="Proteomes" id="UP001056120"/>
    </source>
</evidence>